<gene>
    <name evidence="9" type="ORF">DW687_04300</name>
</gene>
<dbReference type="CDD" id="cd02204">
    <property type="entry name" value="PurL_repeat2"/>
    <property type="match status" value="1"/>
</dbReference>
<comment type="caution">
    <text evidence="9">The sequence shown here is derived from an EMBL/GenBank/DDBJ whole genome shotgun (WGS) entry which is preliminary data.</text>
</comment>
<dbReference type="Gene3D" id="3.40.50.880">
    <property type="match status" value="1"/>
</dbReference>
<keyword evidence="4" id="KW-0658">Purine biosynthesis</keyword>
<proteinExistence type="predicted"/>
<dbReference type="GeneID" id="98000257"/>
<keyword evidence="2" id="KW-0479">Metal-binding</keyword>
<feature type="domain" description="PurM-like C-terminal" evidence="7">
    <location>
        <begin position="440"/>
        <end position="589"/>
    </location>
</feature>
<dbReference type="CDD" id="cd02203">
    <property type="entry name" value="PurL_repeat1"/>
    <property type="match status" value="1"/>
</dbReference>
<dbReference type="PANTHER" id="PTHR10099:SF1">
    <property type="entry name" value="PHOSPHORIBOSYLFORMYLGLYCINAMIDINE SYNTHASE"/>
    <property type="match status" value="1"/>
</dbReference>
<evidence type="ECO:0000256" key="4">
    <source>
        <dbReference type="ARBA" id="ARBA00022755"/>
    </source>
</evidence>
<keyword evidence="6" id="KW-0460">Magnesium</keyword>
<dbReference type="SUPFAM" id="SSF52317">
    <property type="entry name" value="Class I glutamine amidotransferase-like"/>
    <property type="match status" value="1"/>
</dbReference>
<dbReference type="SUPFAM" id="SSF56042">
    <property type="entry name" value="PurM C-terminal domain-like"/>
    <property type="match status" value="2"/>
</dbReference>
<dbReference type="Pfam" id="PF02769">
    <property type="entry name" value="AIRS_C"/>
    <property type="match status" value="1"/>
</dbReference>
<dbReference type="Pfam" id="PF18072">
    <property type="entry name" value="FGAR-AT_linker"/>
    <property type="match status" value="1"/>
</dbReference>
<evidence type="ECO:0000313" key="10">
    <source>
        <dbReference type="Proteomes" id="UP000261212"/>
    </source>
</evidence>
<keyword evidence="3" id="KW-0547">Nucleotide-binding</keyword>
<evidence type="ECO:0000313" key="9">
    <source>
        <dbReference type="EMBL" id="RGD75553.1"/>
    </source>
</evidence>
<dbReference type="InterPro" id="IPR036676">
    <property type="entry name" value="PurM-like_C_sf"/>
</dbReference>
<dbReference type="Gene3D" id="3.90.650.10">
    <property type="entry name" value="PurM-like C-terminal domain"/>
    <property type="match status" value="2"/>
</dbReference>
<dbReference type="SUPFAM" id="SSF55326">
    <property type="entry name" value="PurM N-terminal domain-like"/>
    <property type="match status" value="2"/>
</dbReference>
<organism evidence="9 10">
    <name type="scientific">Anaerofustis stercorihominis</name>
    <dbReference type="NCBI Taxonomy" id="214853"/>
    <lineage>
        <taxon>Bacteria</taxon>
        <taxon>Bacillati</taxon>
        <taxon>Bacillota</taxon>
        <taxon>Clostridia</taxon>
        <taxon>Eubacteriales</taxon>
        <taxon>Eubacteriaceae</taxon>
        <taxon>Anaerofustis</taxon>
    </lineage>
</organism>
<keyword evidence="5" id="KW-0067">ATP-binding</keyword>
<evidence type="ECO:0000256" key="2">
    <source>
        <dbReference type="ARBA" id="ARBA00022723"/>
    </source>
</evidence>
<dbReference type="Pfam" id="PF13507">
    <property type="entry name" value="GATase_5"/>
    <property type="match status" value="1"/>
</dbReference>
<dbReference type="InterPro" id="IPR036921">
    <property type="entry name" value="PurM-like_N_sf"/>
</dbReference>
<dbReference type="PANTHER" id="PTHR10099">
    <property type="entry name" value="PHOSPHORIBOSYLFORMYLGLYCINAMIDINE SYNTHASE"/>
    <property type="match status" value="1"/>
</dbReference>
<feature type="domain" description="Phosphoribosylformylglycinamidine synthase linker" evidence="8">
    <location>
        <begin position="182"/>
        <end position="227"/>
    </location>
</feature>
<evidence type="ECO:0000256" key="5">
    <source>
        <dbReference type="ARBA" id="ARBA00022840"/>
    </source>
</evidence>
<dbReference type="Gene3D" id="3.30.1330.10">
    <property type="entry name" value="PurM-like, N-terminal domain"/>
    <property type="match status" value="2"/>
</dbReference>
<dbReference type="NCBIfam" id="TIGR01857">
    <property type="entry name" value="FGAM-synthase"/>
    <property type="match status" value="1"/>
</dbReference>
<accession>A0A3E3E261</accession>
<dbReference type="Proteomes" id="UP000261212">
    <property type="component" value="Unassembled WGS sequence"/>
</dbReference>
<sequence length="1240" mass="136634">MIKRVFIGKKDGFDTSGANLLSDLKVNLNISGLAKLSIFNRYDLLVDSEEHFDNLVKNVLSEVNVDDVFVDELPKFDGAKIFGVEYLPGQYDQRADSAEQCANLIMSNKDLKIKNARIYILEGDITDKDLEEIKNYLINPVDSREVDVNSKIDLSEEEVEVKKTPIIEGFTDGDEDYLNNLLNEMGLAMDINDLKLIQEYFKNDEKRNPTLTEIRVLDTYWSDHCRHTTFSTHLTDIEIEEGGVNDEIKSVYDEYLSLRDKLYAGKNKPVTLMDMAVIGTKEIKDRGLVPDLEESDEINACSIRADVDVDGKDEKYLIMFKNETHNHPTEIEPFGGAATCLGGAIRDPLSGRAYVYQSMRVTGSADPTVPYDKTLKGKLSQRKITTGACHGFSSYGNQIGLQTGQVKEYYHPNYVAKRMEVGAVIAAAKEENVKRLTSDPGDVIILVGGRTGRDGIGGASGSSKEHTEKSVLTAGSEVQKGNPIEERKLQRLFRTDEVAKMIKKCNDFGAGGVSVAVGELADSLNINLDSVLKKYDGLDATEIAISESQERMAVVIAKEDKDKFIEAAKKENLEAVQVATVTNDGNIVMTKDGEEVLKIKRSFVDTNGASKNASIKVGKTSDEISTLADKNKSHKENFINILTNHNVCSQKGLVEYFDNTIGANNVLMPYGGKYMLSEVDGMVSKVPLEKGDTTTATVMTNGFDPELLSENPYIGAVYAVLSSVSKAVSMGADYKKLRLSFQEYFERLRKDPTRWAKPFIALLGALKVQLELNTPAIGGKDSMSGSFEDIDVPPTLISFAVGVVDANKVVSSDFKNAGNNVYVIKIDKTENNTPNYDSVRSAFDLVHKLIEEGKVKSSKSITVGGVAEAVSKMCFGNKIGFEFLDSDYDIYAKNYGDIIIETSEDLNDKNAVLLGKTTEAKIIKVGNEELDLDTLIEKWENPLTGVFPIDSGVETKVKEIEYTKGSIITRKTSIASPKVLVPVFPGNNCEYDTTKAFDEAGAESDIFVFKNKTQNDIEDSVKELERRIRSSQMIALPGGFSAGDEPDGSAKFIVSVFKNERIKDAVMDLLKKRDGLMLGICNGFQALIKTGLVPYGEIRDLDETSPTLTFNLTNRHIANISYIKVASNLSPWFKNVKVGDTFINPISHGEGRFVCNDEVLSSLIENGQVATQYVDADGNLSSSPRVNQNGSVCAIEGITSPDGRILGKMGHSERKGTNLYKNIYGEMEQNIFLSGVEYFK</sequence>
<dbReference type="EC" id="6.3.5.3" evidence="9"/>
<reference evidence="9 10" key="1">
    <citation type="submission" date="2018-08" db="EMBL/GenBank/DDBJ databases">
        <title>A genome reference for cultivated species of the human gut microbiota.</title>
        <authorList>
            <person name="Zou Y."/>
            <person name="Xue W."/>
            <person name="Luo G."/>
        </authorList>
    </citation>
    <scope>NUCLEOTIDE SEQUENCE [LARGE SCALE GENOMIC DNA]</scope>
    <source>
        <strain evidence="9 10">AM25-6</strain>
    </source>
</reference>
<dbReference type="GO" id="GO:0046872">
    <property type="term" value="F:metal ion binding"/>
    <property type="evidence" value="ECO:0007669"/>
    <property type="project" value="UniProtKB-KW"/>
</dbReference>
<dbReference type="EMBL" id="QUSM01000002">
    <property type="protein sequence ID" value="RGD75553.1"/>
    <property type="molecule type" value="Genomic_DNA"/>
</dbReference>
<name>A0A3E3E261_9FIRM</name>
<keyword evidence="1 9" id="KW-0436">Ligase</keyword>
<dbReference type="InterPro" id="IPR010141">
    <property type="entry name" value="FGAM_synthase"/>
</dbReference>
<dbReference type="GO" id="GO:0004642">
    <property type="term" value="F:phosphoribosylformylglycinamidine synthase activity"/>
    <property type="evidence" value="ECO:0007669"/>
    <property type="project" value="UniProtKB-EC"/>
</dbReference>
<evidence type="ECO:0000256" key="6">
    <source>
        <dbReference type="ARBA" id="ARBA00022842"/>
    </source>
</evidence>
<evidence type="ECO:0000259" key="8">
    <source>
        <dbReference type="Pfam" id="PF18072"/>
    </source>
</evidence>
<dbReference type="SMART" id="SM01211">
    <property type="entry name" value="GATase_5"/>
    <property type="match status" value="1"/>
</dbReference>
<dbReference type="InterPro" id="IPR029062">
    <property type="entry name" value="Class_I_gatase-like"/>
</dbReference>
<dbReference type="InterPro" id="IPR010918">
    <property type="entry name" value="PurM-like_C_dom"/>
</dbReference>
<evidence type="ECO:0000256" key="1">
    <source>
        <dbReference type="ARBA" id="ARBA00022598"/>
    </source>
</evidence>
<dbReference type="PROSITE" id="PS51273">
    <property type="entry name" value="GATASE_TYPE_1"/>
    <property type="match status" value="1"/>
</dbReference>
<dbReference type="AlphaFoldDB" id="A0A3E3E261"/>
<evidence type="ECO:0000256" key="3">
    <source>
        <dbReference type="ARBA" id="ARBA00022741"/>
    </source>
</evidence>
<evidence type="ECO:0000259" key="7">
    <source>
        <dbReference type="Pfam" id="PF02769"/>
    </source>
</evidence>
<dbReference type="GO" id="GO:0005524">
    <property type="term" value="F:ATP binding"/>
    <property type="evidence" value="ECO:0007669"/>
    <property type="project" value="UniProtKB-KW"/>
</dbReference>
<dbReference type="FunFam" id="3.30.1330.10:FF:000013">
    <property type="entry name" value="Phosphoribosylformylglycinamidine synthase"/>
    <property type="match status" value="1"/>
</dbReference>
<dbReference type="GO" id="GO:0006164">
    <property type="term" value="P:purine nucleotide biosynthetic process"/>
    <property type="evidence" value="ECO:0007669"/>
    <property type="project" value="UniProtKB-KW"/>
</dbReference>
<protein>
    <submittedName>
        <fullName evidence="9">Phosphoribosylformylglycinamidine synthase</fullName>
        <ecNumber evidence="9">6.3.5.3</ecNumber>
    </submittedName>
</protein>
<dbReference type="RefSeq" id="WP_007049916.1">
    <property type="nucleotide sequence ID" value="NZ_CABKNJ010000001.1"/>
</dbReference>
<dbReference type="GO" id="GO:0005737">
    <property type="term" value="C:cytoplasm"/>
    <property type="evidence" value="ECO:0007669"/>
    <property type="project" value="TreeGrafter"/>
</dbReference>
<dbReference type="InterPro" id="IPR041609">
    <property type="entry name" value="PurL_linker"/>
</dbReference>